<dbReference type="InterPro" id="IPR009000">
    <property type="entry name" value="Transl_B-barrel_sf"/>
</dbReference>
<dbReference type="FunFam" id="3.30.70.240:FF:000006">
    <property type="entry name" value="Elongation factor like GTPase 1"/>
    <property type="match status" value="1"/>
</dbReference>
<dbReference type="GO" id="GO:0005525">
    <property type="term" value="F:GTP binding"/>
    <property type="evidence" value="ECO:0007669"/>
    <property type="project" value="UniProtKB-KW"/>
</dbReference>
<dbReference type="Gene3D" id="3.30.70.870">
    <property type="entry name" value="Elongation Factor G (Translational Gtpase), domain 3"/>
    <property type="match status" value="1"/>
</dbReference>
<dbReference type="GO" id="GO:0043022">
    <property type="term" value="F:ribosome binding"/>
    <property type="evidence" value="ECO:0007669"/>
    <property type="project" value="TreeGrafter"/>
</dbReference>
<reference evidence="7 8" key="1">
    <citation type="submission" date="2021-02" db="EMBL/GenBank/DDBJ databases">
        <title>Porcisia hertigi Genome sequencing and assembly.</title>
        <authorList>
            <person name="Almutairi H."/>
            <person name="Gatherer D."/>
        </authorList>
    </citation>
    <scope>NUCLEOTIDE SEQUENCE [LARGE SCALE GENOMIC DNA]</scope>
    <source>
        <strain evidence="7 8">C119</strain>
    </source>
</reference>
<evidence type="ECO:0000259" key="6">
    <source>
        <dbReference type="PROSITE" id="PS51722"/>
    </source>
</evidence>
<dbReference type="GO" id="GO:0005829">
    <property type="term" value="C:cytosol"/>
    <property type="evidence" value="ECO:0007669"/>
    <property type="project" value="TreeGrafter"/>
</dbReference>
<dbReference type="SUPFAM" id="SSF54980">
    <property type="entry name" value="EF-G C-terminal domain-like"/>
    <property type="match status" value="2"/>
</dbReference>
<dbReference type="CDD" id="cd01681">
    <property type="entry name" value="aeEF2_snRNP_like_IV"/>
    <property type="match status" value="1"/>
</dbReference>
<dbReference type="RefSeq" id="XP_067756717.1">
    <property type="nucleotide sequence ID" value="XM_067900696.1"/>
</dbReference>
<comment type="caution">
    <text evidence="7">The sequence shown here is derived from an EMBL/GenBank/DDBJ whole genome shotgun (WGS) entry which is preliminary data.</text>
</comment>
<evidence type="ECO:0000256" key="2">
    <source>
        <dbReference type="ARBA" id="ARBA00022741"/>
    </source>
</evidence>
<accession>A0A836IT95</accession>
<dbReference type="Pfam" id="PF00009">
    <property type="entry name" value="GTP_EFTU"/>
    <property type="match status" value="1"/>
</dbReference>
<dbReference type="InterPro" id="IPR027417">
    <property type="entry name" value="P-loop_NTPase"/>
</dbReference>
<organism evidence="7 8">
    <name type="scientific">Porcisia hertigi</name>
    <dbReference type="NCBI Taxonomy" id="2761500"/>
    <lineage>
        <taxon>Eukaryota</taxon>
        <taxon>Discoba</taxon>
        <taxon>Euglenozoa</taxon>
        <taxon>Kinetoplastea</taxon>
        <taxon>Metakinetoplastina</taxon>
        <taxon>Trypanosomatida</taxon>
        <taxon>Trypanosomatidae</taxon>
        <taxon>Leishmaniinae</taxon>
        <taxon>Porcisia</taxon>
    </lineage>
</organism>
<dbReference type="EMBL" id="JAFJZO010000025">
    <property type="protein sequence ID" value="KAG5502945.1"/>
    <property type="molecule type" value="Genomic_DNA"/>
</dbReference>
<feature type="domain" description="Tr-type G" evidence="6">
    <location>
        <begin position="1"/>
        <end position="217"/>
    </location>
</feature>
<dbReference type="Pfam" id="PF00679">
    <property type="entry name" value="EFG_C"/>
    <property type="match status" value="1"/>
</dbReference>
<dbReference type="AlphaFoldDB" id="A0A836IT95"/>
<dbReference type="CDD" id="cd04096">
    <property type="entry name" value="eEF2_snRNP_like_C"/>
    <property type="match status" value="1"/>
</dbReference>
<dbReference type="InterPro" id="IPR020568">
    <property type="entry name" value="Ribosomal_Su5_D2-typ_SF"/>
</dbReference>
<dbReference type="GO" id="GO:1990904">
    <property type="term" value="C:ribonucleoprotein complex"/>
    <property type="evidence" value="ECO:0007669"/>
    <property type="project" value="TreeGrafter"/>
</dbReference>
<dbReference type="KEGG" id="phet:94290773"/>
<dbReference type="Gene3D" id="3.90.1430.10">
    <property type="entry name" value="Yeast translation eEF2 (G' domain)"/>
    <property type="match status" value="1"/>
</dbReference>
<name>A0A836IT95_9TRYP</name>
<dbReference type="InterPro" id="IPR014721">
    <property type="entry name" value="Ribsml_uS5_D2-typ_fold_subgr"/>
</dbReference>
<dbReference type="Gene3D" id="3.30.230.10">
    <property type="match status" value="1"/>
</dbReference>
<dbReference type="PRINTS" id="PR00315">
    <property type="entry name" value="ELONGATNFCT"/>
</dbReference>
<dbReference type="InterPro" id="IPR005225">
    <property type="entry name" value="Small_GTP-bd"/>
</dbReference>
<evidence type="ECO:0000313" key="7">
    <source>
        <dbReference type="EMBL" id="KAG5502945.1"/>
    </source>
</evidence>
<dbReference type="CDD" id="cd01885">
    <property type="entry name" value="EF2"/>
    <property type="match status" value="1"/>
</dbReference>
<proteinExistence type="predicted"/>
<dbReference type="PANTHER" id="PTHR42908">
    <property type="entry name" value="TRANSLATION ELONGATION FACTOR-RELATED"/>
    <property type="match status" value="1"/>
</dbReference>
<evidence type="ECO:0000256" key="3">
    <source>
        <dbReference type="ARBA" id="ARBA00022801"/>
    </source>
</evidence>
<dbReference type="InterPro" id="IPR000795">
    <property type="entry name" value="T_Tr_GTP-bd_dom"/>
</dbReference>
<dbReference type="SMART" id="SM00838">
    <property type="entry name" value="EFG_C"/>
    <property type="match status" value="1"/>
</dbReference>
<keyword evidence="4" id="KW-0342">GTP-binding</keyword>
<dbReference type="NCBIfam" id="TIGR00231">
    <property type="entry name" value="small_GTP"/>
    <property type="match status" value="1"/>
</dbReference>
<dbReference type="Gene3D" id="3.40.50.300">
    <property type="entry name" value="P-loop containing nucleotide triphosphate hydrolases"/>
    <property type="match status" value="1"/>
</dbReference>
<dbReference type="Gene3D" id="3.30.70.240">
    <property type="match status" value="1"/>
</dbReference>
<dbReference type="PANTHER" id="PTHR42908:SF3">
    <property type="entry name" value="ELONGATION FACTOR-LIKE GTPASE 1"/>
    <property type="match status" value="1"/>
</dbReference>
<dbReference type="SUPFAM" id="SSF50447">
    <property type="entry name" value="Translation proteins"/>
    <property type="match status" value="1"/>
</dbReference>
<dbReference type="GO" id="GO:0042256">
    <property type="term" value="P:cytosolic ribosome assembly"/>
    <property type="evidence" value="ECO:0007669"/>
    <property type="project" value="TreeGrafter"/>
</dbReference>
<dbReference type="SUPFAM" id="SSF54211">
    <property type="entry name" value="Ribosomal protein S5 domain 2-like"/>
    <property type="match status" value="1"/>
</dbReference>
<evidence type="ECO:0000313" key="8">
    <source>
        <dbReference type="Proteomes" id="UP000674318"/>
    </source>
</evidence>
<dbReference type="SUPFAM" id="SSF52540">
    <property type="entry name" value="P-loop containing nucleoside triphosphate hydrolases"/>
    <property type="match status" value="1"/>
</dbReference>
<evidence type="ECO:0000256" key="4">
    <source>
        <dbReference type="ARBA" id="ARBA00023134"/>
    </source>
</evidence>
<dbReference type="GO" id="GO:0003924">
    <property type="term" value="F:GTPase activity"/>
    <property type="evidence" value="ECO:0007669"/>
    <property type="project" value="InterPro"/>
</dbReference>
<evidence type="ECO:0000256" key="1">
    <source>
        <dbReference type="ARBA" id="ARBA00022517"/>
    </source>
</evidence>
<sequence>MVAHVDHGKTTLSDYLVASNGILSPQLAGEVRLLDSRPDEQERCITMKASSIALHHTYTGTSHALNLVDSPGHIDFSCEVSTAMRLCDGAIIIVDVVDGVTQQTSSILRHTYREGLSMCLVLNKIDLLVTTQQHTAEEAYLRLRSIIEICNAILASYANQMKIQELDQDMEREDPSDDVWFDPSKGNVLFCSCYDGWAVGVDFFAKLYKDKVPLNNITEALWGEHYFDPKTKTVHSQPKKAGQLPLGVQLILEPIWQLYEAFLGDNSSEERQKQLSEKLKIDESKWNNPRRDPRGKLKALLSTWMPLATCVLDTVCARLNSPVTLQRRRLASLVPGFEADTPAALKEALMNCDPSPEAPCVVYICKLIDTQFLVGRVIGAVEIHDDAFIGFGRVYSGRLRAGQPVYVHSDGAVVETTVGSVFLFRGAGLEETAEVSAGSLCGVGGLTPCITKCATVSSVPGMPAFKSLVLQSTSIVRLSVFPKDPKNLQKLERGLQLLNKVDPQVELSMLPTGEHVIGTAGEVHAERCLKDLIDTFAQVEVVASEPLVSFRETVVSSLNAKPKPHTASLMDGAFVITLQARPLPSEVLELIKDPERNNGNNPQVLRQVMAALAEHKRFVADVKNGLVASGPARLGFLGAVLLANFDGAADPEASWATLQNWKESIVAGFQAACENGPMAQEPVYGVAFVVTEIFVDADSGISGGMVLPGVREACRAAMKLQPRRLVEPVYECTVYSSGFTQGKIYASLNRRRSDIIEEVPNEGSDLFYIRCWLPAVEAFGLQDELRVQTQGASTAQLRMSHWEMIDADPYFVPTTKEEFEEHGAEVATKNIAAQLLERIMRRKGLYRERVVESAEKQKFSLKGA</sequence>
<keyword evidence="2" id="KW-0547">Nucleotide-binding</keyword>
<dbReference type="Proteomes" id="UP000674318">
    <property type="component" value="Unassembled WGS sequence"/>
</dbReference>
<keyword evidence="8" id="KW-1185">Reference proteome</keyword>
<dbReference type="PROSITE" id="PS51722">
    <property type="entry name" value="G_TR_2"/>
    <property type="match status" value="1"/>
</dbReference>
<dbReference type="FunFam" id="3.30.70.870:FF:000002">
    <property type="entry name" value="Translation elongation factor 2"/>
    <property type="match status" value="1"/>
</dbReference>
<evidence type="ECO:0000256" key="5">
    <source>
        <dbReference type="ARBA" id="ARBA00081809"/>
    </source>
</evidence>
<dbReference type="InterPro" id="IPR004161">
    <property type="entry name" value="EFTu-like_2"/>
</dbReference>
<dbReference type="GeneID" id="94290773"/>
<protein>
    <recommendedName>
        <fullName evidence="5">Elongation factor-like 1</fullName>
    </recommendedName>
</protein>
<dbReference type="Gene3D" id="2.40.30.10">
    <property type="entry name" value="Translation factors"/>
    <property type="match status" value="1"/>
</dbReference>
<dbReference type="InterPro" id="IPR000640">
    <property type="entry name" value="EFG_V-like"/>
</dbReference>
<keyword evidence="1" id="KW-0690">Ribosome biogenesis</keyword>
<dbReference type="Pfam" id="PF03144">
    <property type="entry name" value="GTP_EFTU_D2"/>
    <property type="match status" value="1"/>
</dbReference>
<dbReference type="OrthoDB" id="364892at2759"/>
<keyword evidence="3" id="KW-0378">Hydrolase</keyword>
<dbReference type="InterPro" id="IPR035647">
    <property type="entry name" value="EFG_III/V"/>
</dbReference>
<dbReference type="FunFam" id="2.40.30.10:FF:000226">
    <property type="entry name" value="Elongation factor 2-like protein"/>
    <property type="match status" value="1"/>
</dbReference>
<gene>
    <name evidence="7" type="ORF">JKF63_04718</name>
</gene>